<protein>
    <submittedName>
        <fullName evidence="1">Uncharacterized protein</fullName>
    </submittedName>
</protein>
<keyword evidence="2" id="KW-1185">Reference proteome</keyword>
<sequence>MKAFSSPKWNLVLYLKYGCWSDSQPNPIESHNRDIKRVVHIELYASIKVVMNISFPRIISHFGSTRDRDMHRHTPLPICPYAVGPIPIKCARKADILTKFEDVMIGGKAVNPSPVDADRAQMSINSRPGRLQPADGPAQIEKHYLFLHLVKVLNDEPFIHDWESATWSEKEIIDDFNLKWLLKALPAKITPGRP</sequence>
<reference evidence="2" key="1">
    <citation type="submission" date="2017-03" db="EMBL/GenBank/DDBJ databases">
        <title>Phytopthora megakarya and P. palmivora, two closely related causual agents of cacao black pod achieved similar genome size and gene model numbers by different mechanisms.</title>
        <authorList>
            <person name="Ali S."/>
            <person name="Shao J."/>
            <person name="Larry D.J."/>
            <person name="Kronmiller B."/>
            <person name="Shen D."/>
            <person name="Strem M.D."/>
            <person name="Melnick R.L."/>
            <person name="Guiltinan M.J."/>
            <person name="Tyler B.M."/>
            <person name="Meinhardt L.W."/>
            <person name="Bailey B.A."/>
        </authorList>
    </citation>
    <scope>NUCLEOTIDE SEQUENCE [LARGE SCALE GENOMIC DNA]</scope>
    <source>
        <strain evidence="2">zdho120</strain>
    </source>
</reference>
<organism evidence="1 2">
    <name type="scientific">Phytophthora megakarya</name>
    <dbReference type="NCBI Taxonomy" id="4795"/>
    <lineage>
        <taxon>Eukaryota</taxon>
        <taxon>Sar</taxon>
        <taxon>Stramenopiles</taxon>
        <taxon>Oomycota</taxon>
        <taxon>Peronosporomycetes</taxon>
        <taxon>Peronosporales</taxon>
        <taxon>Peronosporaceae</taxon>
        <taxon>Phytophthora</taxon>
    </lineage>
</organism>
<gene>
    <name evidence="1" type="ORF">PHMEG_0003030</name>
</gene>
<dbReference type="OrthoDB" id="10473424at2759"/>
<dbReference type="Proteomes" id="UP000198211">
    <property type="component" value="Unassembled WGS sequence"/>
</dbReference>
<dbReference type="EMBL" id="NBNE01000148">
    <property type="protein sequence ID" value="OWZ22278.1"/>
    <property type="molecule type" value="Genomic_DNA"/>
</dbReference>
<proteinExistence type="predicted"/>
<evidence type="ECO:0000313" key="2">
    <source>
        <dbReference type="Proteomes" id="UP000198211"/>
    </source>
</evidence>
<dbReference type="AlphaFoldDB" id="A0A225WZ67"/>
<name>A0A225WZ67_9STRA</name>
<evidence type="ECO:0000313" key="1">
    <source>
        <dbReference type="EMBL" id="OWZ22278.1"/>
    </source>
</evidence>
<comment type="caution">
    <text evidence="1">The sequence shown here is derived from an EMBL/GenBank/DDBJ whole genome shotgun (WGS) entry which is preliminary data.</text>
</comment>
<accession>A0A225WZ67</accession>